<organism evidence="1 2">
    <name type="scientific">Candidatus Methanocrinis natronophilus</name>
    <dbReference type="NCBI Taxonomy" id="3033396"/>
    <lineage>
        <taxon>Archaea</taxon>
        <taxon>Methanobacteriati</taxon>
        <taxon>Methanobacteriota</taxon>
        <taxon>Stenosarchaea group</taxon>
        <taxon>Methanomicrobia</taxon>
        <taxon>Methanotrichales</taxon>
        <taxon>Methanotrichaceae</taxon>
        <taxon>Methanocrinis</taxon>
    </lineage>
</organism>
<gene>
    <name evidence="1" type="ORF">P0O15_00565</name>
</gene>
<accession>A0ABT5X4Q0</accession>
<dbReference type="InterPro" id="IPR050646">
    <property type="entry name" value="Cas1"/>
</dbReference>
<dbReference type="InterPro" id="IPR042206">
    <property type="entry name" value="CRISPR-assoc_Cas1_C"/>
</dbReference>
<evidence type="ECO:0000313" key="1">
    <source>
        <dbReference type="EMBL" id="MDF0589671.1"/>
    </source>
</evidence>
<evidence type="ECO:0000313" key="2">
    <source>
        <dbReference type="Proteomes" id="UP001220010"/>
    </source>
</evidence>
<dbReference type="EMBL" id="JARFPK010000002">
    <property type="protein sequence ID" value="MDF0589671.1"/>
    <property type="molecule type" value="Genomic_DNA"/>
</dbReference>
<keyword evidence="2" id="KW-1185">Reference proteome</keyword>
<protein>
    <submittedName>
        <fullName evidence="1">Uncharacterized protein</fullName>
    </submittedName>
</protein>
<dbReference type="Proteomes" id="UP001220010">
    <property type="component" value="Unassembled WGS sequence"/>
</dbReference>
<dbReference type="PANTHER" id="PTHR34353">
    <property type="entry name" value="CRISPR-ASSOCIATED ENDONUCLEASE CAS1 1"/>
    <property type="match status" value="1"/>
</dbReference>
<dbReference type="PANTHER" id="PTHR34353:SF2">
    <property type="entry name" value="CRISPR-ASSOCIATED ENDONUCLEASE CAS1 1"/>
    <property type="match status" value="1"/>
</dbReference>
<name>A0ABT5X4Q0_9EURY</name>
<dbReference type="RefSeq" id="WP_316965433.1">
    <property type="nucleotide sequence ID" value="NZ_JARFPK010000002.1"/>
</dbReference>
<proteinExistence type="predicted"/>
<comment type="caution">
    <text evidence="1">The sequence shown here is derived from an EMBL/GenBank/DDBJ whole genome shotgun (WGS) entry which is preliminary data.</text>
</comment>
<reference evidence="1 2" key="1">
    <citation type="submission" date="2023-03" db="EMBL/GenBank/DDBJ databases">
        <title>WGS of Methanotrichaceae archaeon Mx.</title>
        <authorList>
            <person name="Sorokin D.Y."/>
            <person name="Merkel A.Y."/>
        </authorList>
    </citation>
    <scope>NUCLEOTIDE SEQUENCE [LARGE SCALE GENOMIC DNA]</scope>
    <source>
        <strain evidence="1 2">Mx</strain>
    </source>
</reference>
<sequence length="99" mass="11452">MKAGSLFTFHGPPEISANNGSKFDHHPPVYRRFGGLSVSLTTKGKRRVIRSYEQRMETEITHPLFGYSVSYRRILEVQARLLSRVINGELKEYPAFIRR</sequence>
<dbReference type="Gene3D" id="1.20.120.920">
    <property type="entry name" value="CRISPR-associated endonuclease Cas1, C-terminal domain"/>
    <property type="match status" value="1"/>
</dbReference>